<dbReference type="InterPro" id="IPR044925">
    <property type="entry name" value="His-Me_finger_sf"/>
</dbReference>
<evidence type="ECO:0000313" key="1">
    <source>
        <dbReference type="EMBL" id="KAJ4432649.1"/>
    </source>
</evidence>
<dbReference type="InterPro" id="IPR023211">
    <property type="entry name" value="DNA_pol_palm_dom_sf"/>
</dbReference>
<sequence>MDSNALKNIPLITKEEHFKVPFEVTYSYPTGRRDEWLDEQHQIVRKYYINNSNKIYMEKPEIVKVVVDEEKKANRKNRFWRENCIETCPNHKTDTDVKGAYEKLNGDENAAPVMNIARVDVMPPSTSASEMVTSPFSGVVAIPTSTSGMVAQLTSRTDAVPMVASTSSQICSGSVFALSDRAFKNRLKTYIALNLTNHESELKDILECVTNEMQDILKTHLNKDLMLSYENRPDLKYKYDWCIDFPVGINDIAKFEKRNDISLNVFALDENDDVFPLRMCEKELSDHMDLLYINNDNTSHYCCITNFSALVRPQLTAAVGSQIAVCKRCFAYFRHNEVRSCAERLKDHESVCSQFSAVRSVFPYKDYLSFDHPEFSQKDIKEMIPLTSEENDAYLKANICHICKKGDFIGDNYKVRDHDHLTGKFRGAAHNECNLRYQHQHFIPIVLHNLSSYDGHFIVKELGDDDNLIQVLPNMQEKYISFVKNVPCMYRRKRYMQMRFLDSFRFMPSSLAQLADNLPKDKGYNHAKSVWETFNIQTLGEYSDLYLKSDTLILTDVFENFREMCLKAYDLDCMYYYTVPGLAYSAMLKLTRVKLQLIKYMTMLLLFEQGIRGGICQCVTCHAIVNDPKSENFDDSKPPSAIYYVDANNLYGFAMSQKLPYGGFAWLTDEEIPFCVEFAKPPGGKHKKLLTTLHSKQNYVAHYKLLQQAVDHGLQIVKIHRAIKFKQSHWLKQYIDLNTEMRRNANNDFEKDFFKLMNNAVFGKTMENVRKRTHFRLVSNDEKLKKLISKPYFLDRVIYAENLVGIHLRQTQILFDKALYVGMCILELSKVHMYKCIMKEQFGDRFKLCYMDTDSFIYHAQTDDLYHDLQNVLDHLDTSVYSPNHILYSLQNKGVLGKFKDEIPNSHIDEFVGLKAKVYTLKCSDFEIKKTEGY</sequence>
<accession>A0ABQ8SFK2</accession>
<keyword evidence="2" id="KW-1185">Reference proteome</keyword>
<dbReference type="InterPro" id="IPR012337">
    <property type="entry name" value="RNaseH-like_sf"/>
</dbReference>
<dbReference type="PANTHER" id="PTHR31511:SF12">
    <property type="entry name" value="RHO TERMINATION FACTOR N-TERMINAL DOMAIN-CONTAINING PROTEIN"/>
    <property type="match status" value="1"/>
</dbReference>
<evidence type="ECO:0000313" key="2">
    <source>
        <dbReference type="Proteomes" id="UP001148838"/>
    </source>
</evidence>
<dbReference type="InterPro" id="IPR036397">
    <property type="entry name" value="RNaseH_sf"/>
</dbReference>
<dbReference type="SUPFAM" id="SSF54060">
    <property type="entry name" value="His-Me finger endonucleases"/>
    <property type="match status" value="1"/>
</dbReference>
<dbReference type="Gene3D" id="3.30.420.10">
    <property type="entry name" value="Ribonuclease H-like superfamily/Ribonuclease H"/>
    <property type="match status" value="1"/>
</dbReference>
<protein>
    <recommendedName>
        <fullName evidence="3">DNA-directed DNA polymerase</fullName>
    </recommendedName>
</protein>
<dbReference type="SUPFAM" id="SSF53098">
    <property type="entry name" value="Ribonuclease H-like"/>
    <property type="match status" value="1"/>
</dbReference>
<evidence type="ECO:0008006" key="3">
    <source>
        <dbReference type="Google" id="ProtNLM"/>
    </source>
</evidence>
<dbReference type="InterPro" id="IPR043502">
    <property type="entry name" value="DNA/RNA_pol_sf"/>
</dbReference>
<organism evidence="1 2">
    <name type="scientific">Periplaneta americana</name>
    <name type="common">American cockroach</name>
    <name type="synonym">Blatta americana</name>
    <dbReference type="NCBI Taxonomy" id="6978"/>
    <lineage>
        <taxon>Eukaryota</taxon>
        <taxon>Metazoa</taxon>
        <taxon>Ecdysozoa</taxon>
        <taxon>Arthropoda</taxon>
        <taxon>Hexapoda</taxon>
        <taxon>Insecta</taxon>
        <taxon>Pterygota</taxon>
        <taxon>Neoptera</taxon>
        <taxon>Polyneoptera</taxon>
        <taxon>Dictyoptera</taxon>
        <taxon>Blattodea</taxon>
        <taxon>Blattoidea</taxon>
        <taxon>Blattidae</taxon>
        <taxon>Blattinae</taxon>
        <taxon>Periplaneta</taxon>
    </lineage>
</organism>
<dbReference type="Proteomes" id="UP001148838">
    <property type="component" value="Unassembled WGS sequence"/>
</dbReference>
<comment type="caution">
    <text evidence="1">The sequence shown here is derived from an EMBL/GenBank/DDBJ whole genome shotgun (WGS) entry which is preliminary data.</text>
</comment>
<proteinExistence type="predicted"/>
<name>A0ABQ8SFK2_PERAM</name>
<dbReference type="SUPFAM" id="SSF56672">
    <property type="entry name" value="DNA/RNA polymerases"/>
    <property type="match status" value="1"/>
</dbReference>
<dbReference type="Gene3D" id="3.90.1600.10">
    <property type="entry name" value="Palm domain of DNA polymerase"/>
    <property type="match status" value="1"/>
</dbReference>
<gene>
    <name evidence="1" type="ORF">ANN_21272</name>
</gene>
<dbReference type="EMBL" id="JAJSOF020000029">
    <property type="protein sequence ID" value="KAJ4432649.1"/>
    <property type="molecule type" value="Genomic_DNA"/>
</dbReference>
<reference evidence="1 2" key="1">
    <citation type="journal article" date="2022" name="Allergy">
        <title>Genome assembly and annotation of Periplaneta americana reveal a comprehensive cockroach allergen profile.</title>
        <authorList>
            <person name="Wang L."/>
            <person name="Xiong Q."/>
            <person name="Saelim N."/>
            <person name="Wang L."/>
            <person name="Nong W."/>
            <person name="Wan A.T."/>
            <person name="Shi M."/>
            <person name="Liu X."/>
            <person name="Cao Q."/>
            <person name="Hui J.H.L."/>
            <person name="Sookrung N."/>
            <person name="Leung T.F."/>
            <person name="Tungtrongchitr A."/>
            <person name="Tsui S.K.W."/>
        </authorList>
    </citation>
    <scope>NUCLEOTIDE SEQUENCE [LARGE SCALE GENOMIC DNA]</scope>
    <source>
        <strain evidence="1">PWHHKU_190912</strain>
    </source>
</reference>
<dbReference type="PANTHER" id="PTHR31511">
    <property type="entry name" value="PROTEIN CBG23764"/>
    <property type="match status" value="1"/>
</dbReference>